<feature type="region of interest" description="Disordered" evidence="1">
    <location>
        <begin position="1"/>
        <end position="38"/>
    </location>
</feature>
<dbReference type="Pfam" id="PF07786">
    <property type="entry name" value="HGSNAT_cat"/>
    <property type="match status" value="1"/>
</dbReference>
<dbReference type="Proteomes" id="UP000321155">
    <property type="component" value="Unassembled WGS sequence"/>
</dbReference>
<feature type="transmembrane region" description="Helical" evidence="2">
    <location>
        <begin position="161"/>
        <end position="183"/>
    </location>
</feature>
<feature type="transmembrane region" description="Helical" evidence="2">
    <location>
        <begin position="140"/>
        <end position="156"/>
    </location>
</feature>
<gene>
    <name evidence="4" type="ORF">KFL01_10160</name>
</gene>
<comment type="caution">
    <text evidence="4">The sequence shown here is derived from an EMBL/GenBank/DDBJ whole genome shotgun (WGS) entry which is preliminary data.</text>
</comment>
<evidence type="ECO:0000259" key="3">
    <source>
        <dbReference type="Pfam" id="PF07786"/>
    </source>
</evidence>
<keyword evidence="2" id="KW-1133">Transmembrane helix</keyword>
<protein>
    <recommendedName>
        <fullName evidence="3">Heparan-alpha-glucosaminide N-acetyltransferase catalytic domain-containing protein</fullName>
    </recommendedName>
</protein>
<feature type="transmembrane region" description="Helical" evidence="2">
    <location>
        <begin position="72"/>
        <end position="95"/>
    </location>
</feature>
<evidence type="ECO:0000313" key="4">
    <source>
        <dbReference type="EMBL" id="GEO91710.1"/>
    </source>
</evidence>
<feature type="transmembrane region" description="Helical" evidence="2">
    <location>
        <begin position="240"/>
        <end position="261"/>
    </location>
</feature>
<keyword evidence="2" id="KW-0472">Membrane</keyword>
<reference evidence="4 5" key="1">
    <citation type="submission" date="2019-07" db="EMBL/GenBank/DDBJ databases">
        <title>Whole genome shotgun sequence of Kocuria flava NBRC 107626.</title>
        <authorList>
            <person name="Hosoyama A."/>
            <person name="Uohara A."/>
            <person name="Ohji S."/>
            <person name="Ichikawa N."/>
        </authorList>
    </citation>
    <scope>NUCLEOTIDE SEQUENCE [LARGE SCALE GENOMIC DNA]</scope>
    <source>
        <strain evidence="4 5">NBRC 107626</strain>
    </source>
</reference>
<evidence type="ECO:0000313" key="5">
    <source>
        <dbReference type="Proteomes" id="UP000321155"/>
    </source>
</evidence>
<proteinExistence type="predicted"/>
<accession>A0ABQ0X328</accession>
<dbReference type="EMBL" id="BJZR01000018">
    <property type="protein sequence ID" value="GEO91710.1"/>
    <property type="molecule type" value="Genomic_DNA"/>
</dbReference>
<evidence type="ECO:0000256" key="2">
    <source>
        <dbReference type="SAM" id="Phobius"/>
    </source>
</evidence>
<feature type="transmembrane region" description="Helical" evidence="2">
    <location>
        <begin position="374"/>
        <end position="394"/>
    </location>
</feature>
<dbReference type="InterPro" id="IPR012429">
    <property type="entry name" value="HGSNAT_cat"/>
</dbReference>
<feature type="transmembrane region" description="Helical" evidence="2">
    <location>
        <begin position="116"/>
        <end position="134"/>
    </location>
</feature>
<feature type="transmembrane region" description="Helical" evidence="2">
    <location>
        <begin position="313"/>
        <end position="332"/>
    </location>
</feature>
<keyword evidence="2" id="KW-0812">Transmembrane</keyword>
<feature type="transmembrane region" description="Helical" evidence="2">
    <location>
        <begin position="203"/>
        <end position="228"/>
    </location>
</feature>
<dbReference type="RefSeq" id="WP_261766164.1">
    <property type="nucleotide sequence ID" value="NZ_BJZR01000018.1"/>
</dbReference>
<sequence>MTMAPHMAQHEAPHTEAQGSAPARPGEPRDRSRARRGKRLVGVDAARGLALVGMVAVHTLPVYDAEAQRATLSWSLFSGHASALFALLAGVGLAFGSGGPAPRTGRALTAARCATAVRALLLGLVGLSLSLLPLPVANILPYYATLFLLALPFLGLRIRHLLTAAAAAMLLTPFLMQLALDVLPPDVHGNPSLRTLAAHPEAVLPQLLLTGTYPALPWLAFLLTGLAIGRMDLREVEVQVRLMLSGAGLAVLGWGASALALGPLGGYDAIAAATPQYGTDRIDEVIVYGPDPELPTTTLWWLTVPGPHTNTPFAIALSLGVAVAALGLFLLLTRAPALAAVLRPLTAAGAMTFTLYTAHLVFMAQRLHTGAPVAWFWTQIATALVLALLWRGLFGQGPLERAVATASRAAGRAVIGRGPAAARADGA</sequence>
<feature type="transmembrane region" description="Helical" evidence="2">
    <location>
        <begin position="40"/>
        <end position="60"/>
    </location>
</feature>
<organism evidence="4 5">
    <name type="scientific">Kocuria flava</name>
    <dbReference type="NCBI Taxonomy" id="446860"/>
    <lineage>
        <taxon>Bacteria</taxon>
        <taxon>Bacillati</taxon>
        <taxon>Actinomycetota</taxon>
        <taxon>Actinomycetes</taxon>
        <taxon>Micrococcales</taxon>
        <taxon>Micrococcaceae</taxon>
        <taxon>Kocuria</taxon>
    </lineage>
</organism>
<evidence type="ECO:0000256" key="1">
    <source>
        <dbReference type="SAM" id="MobiDB-lite"/>
    </source>
</evidence>
<name>A0ABQ0X328_9MICC</name>
<feature type="domain" description="Heparan-alpha-glucosaminide N-acetyltransferase catalytic" evidence="3">
    <location>
        <begin position="39"/>
        <end position="241"/>
    </location>
</feature>
<keyword evidence="5" id="KW-1185">Reference proteome</keyword>
<feature type="transmembrane region" description="Helical" evidence="2">
    <location>
        <begin position="344"/>
        <end position="362"/>
    </location>
</feature>